<comment type="caution">
    <text evidence="3">The sequence shown here is derived from an EMBL/GenBank/DDBJ whole genome shotgun (WGS) entry which is preliminary data.</text>
</comment>
<dbReference type="Proteomes" id="UP000614714">
    <property type="component" value="Unassembled WGS sequence"/>
</dbReference>
<keyword evidence="4" id="KW-1185">Reference proteome</keyword>
<name>A0ABS0YJY8_9BACT</name>
<proteinExistence type="predicted"/>
<dbReference type="Gene3D" id="3.40.50.2000">
    <property type="entry name" value="Glycogen Phosphorylase B"/>
    <property type="match status" value="2"/>
</dbReference>
<dbReference type="EMBL" id="JAEMHL010000012">
    <property type="protein sequence ID" value="MBJ6752192.1"/>
    <property type="molecule type" value="Genomic_DNA"/>
</dbReference>
<protein>
    <submittedName>
        <fullName evidence="3">Glycosyltransferase family 4 protein</fullName>
    </submittedName>
</protein>
<dbReference type="InterPro" id="IPR001296">
    <property type="entry name" value="Glyco_trans_1"/>
</dbReference>
<evidence type="ECO:0000313" key="4">
    <source>
        <dbReference type="Proteomes" id="UP000614714"/>
    </source>
</evidence>
<dbReference type="PANTHER" id="PTHR12526">
    <property type="entry name" value="GLYCOSYLTRANSFERASE"/>
    <property type="match status" value="1"/>
</dbReference>
<gene>
    <name evidence="3" type="ORF">JFN91_18400</name>
</gene>
<sequence length="399" mass="44240">MRLAVFLEQYEKGGVDTHLLNLITGWEAAEDSFDIYCNREHKGLGLITEQSTGRACIVTYDSVAYDCVKRKLPKPLRFLLYPFFPFFFCLQYLQAKKLLRDKSYDVLLADNGGYPGGWGVLASIIAARNLRIKRRTLLVHHAADPPRRLWGGFERAVDHAVARACTDIVAVSKATRETLIRHRRIASREAAIQVIYNSVSLASNANTDSDINLRRAYGIDAEFLIGMVGRVEQYKGQEDLIKGFADVPPALRDKMAVVIIGGGADTEVERLRSLAATLGIIDRIHFTGFLNGDPKSLISQLDLLVVLTRDFEGFGLTLGEAMAVDVPVLATSVGAIPEFIDSNCGVLIPPASPMHVTAALAEFASEPAPWRERSNNARRVINSFSVEKMARQFRNVFTR</sequence>
<dbReference type="InterPro" id="IPR028098">
    <property type="entry name" value="Glyco_trans_4-like_N"/>
</dbReference>
<evidence type="ECO:0000313" key="3">
    <source>
        <dbReference type="EMBL" id="MBJ6752192.1"/>
    </source>
</evidence>
<dbReference type="Pfam" id="PF00534">
    <property type="entry name" value="Glycos_transf_1"/>
    <property type="match status" value="1"/>
</dbReference>
<evidence type="ECO:0000259" key="1">
    <source>
        <dbReference type="Pfam" id="PF00534"/>
    </source>
</evidence>
<organism evidence="3 4">
    <name type="scientific">Geomonas anaerohicana</name>
    <dbReference type="NCBI Taxonomy" id="2798583"/>
    <lineage>
        <taxon>Bacteria</taxon>
        <taxon>Pseudomonadati</taxon>
        <taxon>Thermodesulfobacteriota</taxon>
        <taxon>Desulfuromonadia</taxon>
        <taxon>Geobacterales</taxon>
        <taxon>Geobacteraceae</taxon>
        <taxon>Geomonas</taxon>
    </lineage>
</organism>
<evidence type="ECO:0000259" key="2">
    <source>
        <dbReference type="Pfam" id="PF13439"/>
    </source>
</evidence>
<accession>A0ABS0YJY8</accession>
<feature type="domain" description="Glycosyltransferase subfamily 4-like N-terminal" evidence="2">
    <location>
        <begin position="13"/>
        <end position="201"/>
    </location>
</feature>
<dbReference type="SUPFAM" id="SSF53756">
    <property type="entry name" value="UDP-Glycosyltransferase/glycogen phosphorylase"/>
    <property type="match status" value="1"/>
</dbReference>
<dbReference type="PANTHER" id="PTHR12526:SF636">
    <property type="entry name" value="BLL3647 PROTEIN"/>
    <property type="match status" value="1"/>
</dbReference>
<feature type="domain" description="Glycosyl transferase family 1" evidence="1">
    <location>
        <begin position="214"/>
        <end position="378"/>
    </location>
</feature>
<dbReference type="RefSeq" id="WP_199390610.1">
    <property type="nucleotide sequence ID" value="NZ_JAEMHL010000012.1"/>
</dbReference>
<dbReference type="Pfam" id="PF13439">
    <property type="entry name" value="Glyco_transf_4"/>
    <property type="match status" value="1"/>
</dbReference>
<reference evidence="3 4" key="1">
    <citation type="submission" date="2020-12" db="EMBL/GenBank/DDBJ databases">
        <title>Geomonas sp. Red421, isolated from paddy soil.</title>
        <authorList>
            <person name="Xu Z."/>
            <person name="Zhang Z."/>
            <person name="Masuda Y."/>
            <person name="Itoh H."/>
            <person name="Senoo K."/>
        </authorList>
    </citation>
    <scope>NUCLEOTIDE SEQUENCE [LARGE SCALE GENOMIC DNA]</scope>
    <source>
        <strain evidence="3 4">Red421</strain>
    </source>
</reference>
<dbReference type="CDD" id="cd03801">
    <property type="entry name" value="GT4_PimA-like"/>
    <property type="match status" value="1"/>
</dbReference>